<name>A0A4Y8KRU5_9MICO</name>
<dbReference type="Proteomes" id="UP000298218">
    <property type="component" value="Unassembled WGS sequence"/>
</dbReference>
<dbReference type="InterPro" id="IPR004381">
    <property type="entry name" value="Glycerate_kinase"/>
</dbReference>
<dbReference type="OrthoDB" id="9774290at2"/>
<dbReference type="EMBL" id="SOHQ01000001">
    <property type="protein sequence ID" value="TFD82318.1"/>
    <property type="molecule type" value="Genomic_DNA"/>
</dbReference>
<dbReference type="GO" id="GO:0031388">
    <property type="term" value="P:organic acid phosphorylation"/>
    <property type="evidence" value="ECO:0007669"/>
    <property type="project" value="UniProtKB-UniRule"/>
</dbReference>
<evidence type="ECO:0000313" key="5">
    <source>
        <dbReference type="EMBL" id="TFD82318.1"/>
    </source>
</evidence>
<dbReference type="PANTHER" id="PTHR21599:SF0">
    <property type="entry name" value="GLYCERATE KINASE"/>
    <property type="match status" value="1"/>
</dbReference>
<dbReference type="RefSeq" id="WP_134171703.1">
    <property type="nucleotide sequence ID" value="NZ_SODI01000001.1"/>
</dbReference>
<comment type="caution">
    <text evidence="5">The sequence shown here is derived from an EMBL/GenBank/DDBJ whole genome shotgun (WGS) entry which is preliminary data.</text>
</comment>
<dbReference type="Gene3D" id="3.90.1510.10">
    <property type="entry name" value="Glycerate kinase, domain 2"/>
    <property type="match status" value="1"/>
</dbReference>
<dbReference type="InterPro" id="IPR018193">
    <property type="entry name" value="Glyc_kinase_flavodox-like_fold"/>
</dbReference>
<keyword evidence="3 4" id="KW-0418">Kinase</keyword>
<dbReference type="NCBIfam" id="TIGR00045">
    <property type="entry name" value="glycerate kinase"/>
    <property type="match status" value="1"/>
</dbReference>
<protein>
    <submittedName>
        <fullName evidence="5">Glycerate kinase</fullName>
    </submittedName>
</protein>
<keyword evidence="2 4" id="KW-0808">Transferase</keyword>
<comment type="similarity">
    <text evidence="1 4">Belongs to the glycerate kinase type-1 family.</text>
</comment>
<dbReference type="SUPFAM" id="SSF110738">
    <property type="entry name" value="Glycerate kinase I"/>
    <property type="match status" value="1"/>
</dbReference>
<evidence type="ECO:0000313" key="6">
    <source>
        <dbReference type="Proteomes" id="UP000298218"/>
    </source>
</evidence>
<proteinExistence type="inferred from homology"/>
<dbReference type="AlphaFoldDB" id="A0A4Y8KRU5"/>
<evidence type="ECO:0000256" key="1">
    <source>
        <dbReference type="ARBA" id="ARBA00006284"/>
    </source>
</evidence>
<organism evidence="5 6">
    <name type="scientific">Cryobacterium psychrophilum</name>
    <dbReference type="NCBI Taxonomy" id="41988"/>
    <lineage>
        <taxon>Bacteria</taxon>
        <taxon>Bacillati</taxon>
        <taxon>Actinomycetota</taxon>
        <taxon>Actinomycetes</taxon>
        <taxon>Micrococcales</taxon>
        <taxon>Microbacteriaceae</taxon>
        <taxon>Cryobacterium</taxon>
    </lineage>
</organism>
<dbReference type="InterPro" id="IPR018197">
    <property type="entry name" value="Glycerate_kinase_RE-like"/>
</dbReference>
<dbReference type="InterPro" id="IPR036129">
    <property type="entry name" value="Glycerate_kinase_sf"/>
</dbReference>
<dbReference type="PANTHER" id="PTHR21599">
    <property type="entry name" value="GLYCERATE KINASE"/>
    <property type="match status" value="1"/>
</dbReference>
<dbReference type="PIRSF" id="PIRSF006078">
    <property type="entry name" value="GlxK"/>
    <property type="match status" value="1"/>
</dbReference>
<dbReference type="Pfam" id="PF02595">
    <property type="entry name" value="Gly_kinase"/>
    <property type="match status" value="1"/>
</dbReference>
<evidence type="ECO:0000256" key="4">
    <source>
        <dbReference type="PIRNR" id="PIRNR006078"/>
    </source>
</evidence>
<reference evidence="5 6" key="1">
    <citation type="submission" date="2019-03" db="EMBL/GenBank/DDBJ databases">
        <title>Genomics of glacier-inhabiting Cryobacterium strains.</title>
        <authorList>
            <person name="Liu Q."/>
            <person name="Xin Y.-H."/>
        </authorList>
    </citation>
    <scope>NUCLEOTIDE SEQUENCE [LARGE SCALE GENOMIC DNA]</scope>
    <source>
        <strain evidence="5 6">CGMCC 1.4292</strain>
    </source>
</reference>
<dbReference type="GO" id="GO:0008887">
    <property type="term" value="F:glycerate kinase activity"/>
    <property type="evidence" value="ECO:0007669"/>
    <property type="project" value="UniProtKB-UniRule"/>
</dbReference>
<sequence length="391" mass="39141">MTDPASPKPLTIVIAPDSFKGSLTAAEAAAAMAFGVRDVVGTAAHIVLCPMADGGEGTLDAIAAVWGVEPRSLTTVNALRRTCTARYGLSADARTGVIEAAESNGLPLMTDVPSEPQRADTFGVGLLARELLDQNVDEILLCIGGSASTDGGTGLLTALGVRFRGATGEQVAPGGAGLSAITSIDVSQLHPRAREVRWRVAVDVNNPLCGPRGAAAVFGPQKGAQPGDVEALDAGLANLAAVVLGATGEDMRDRPGAGAAGGMPATLVPLLAAEMVPGSILVADAVGLPAALAAADLVLTGEGSFDSQSLGGKVVVAVADLAPEGCPVIVVAGRVALSATETRASRITAAFSIAGGPATLDDLQRQAGERVRETTAQAVALFHRAKPVCGL</sequence>
<dbReference type="Gene3D" id="3.40.50.10350">
    <property type="entry name" value="Glycerate kinase, domain 1"/>
    <property type="match status" value="1"/>
</dbReference>
<evidence type="ECO:0000256" key="2">
    <source>
        <dbReference type="ARBA" id="ARBA00022679"/>
    </source>
</evidence>
<keyword evidence="6" id="KW-1185">Reference proteome</keyword>
<accession>A0A4Y8KRU5</accession>
<gene>
    <name evidence="5" type="ORF">E3T53_00100</name>
</gene>
<evidence type="ECO:0000256" key="3">
    <source>
        <dbReference type="ARBA" id="ARBA00022777"/>
    </source>
</evidence>